<evidence type="ECO:0000256" key="3">
    <source>
        <dbReference type="ARBA" id="ARBA00018111"/>
    </source>
</evidence>
<dbReference type="Pfam" id="PF02631">
    <property type="entry name" value="RecX_HTH2"/>
    <property type="match status" value="1"/>
</dbReference>
<evidence type="ECO:0000256" key="5">
    <source>
        <dbReference type="HAMAP-Rule" id="MF_01114"/>
    </source>
</evidence>
<dbReference type="Gene3D" id="1.10.10.10">
    <property type="entry name" value="Winged helix-like DNA-binding domain superfamily/Winged helix DNA-binding domain"/>
    <property type="match status" value="3"/>
</dbReference>
<dbReference type="PANTHER" id="PTHR33602">
    <property type="entry name" value="REGULATORY PROTEIN RECX FAMILY PROTEIN"/>
    <property type="match status" value="1"/>
</dbReference>
<dbReference type="InterPro" id="IPR036388">
    <property type="entry name" value="WH-like_DNA-bd_sf"/>
</dbReference>
<comment type="subcellular location">
    <subcellularLocation>
        <location evidence="1 5">Cytoplasm</location>
    </subcellularLocation>
</comment>
<dbReference type="Pfam" id="PF21982">
    <property type="entry name" value="RecX_HTH1"/>
    <property type="match status" value="1"/>
</dbReference>
<sequence length="149" mass="17352">MAVLDTPIAIRKVAMDILAMREHGRIELKRKLLRKGALPELIDAVLDQLTEDKLLSEHRYLESYIRSHANNGYGPLRIQQELMERGLNKADISQALQEAGYDWQEQLEELWQRKFGSPPKDAKEKAKQGRFLLYRGFYMDAISKLINRK</sequence>
<dbReference type="GO" id="GO:0005737">
    <property type="term" value="C:cytoplasm"/>
    <property type="evidence" value="ECO:0007669"/>
    <property type="project" value="UniProtKB-SubCell"/>
</dbReference>
<evidence type="ECO:0000259" key="8">
    <source>
        <dbReference type="Pfam" id="PF21982"/>
    </source>
</evidence>
<protein>
    <recommendedName>
        <fullName evidence="3 5">Regulatory protein RecX</fullName>
    </recommendedName>
</protein>
<evidence type="ECO:0000313" key="10">
    <source>
        <dbReference type="Proteomes" id="UP000595278"/>
    </source>
</evidence>
<dbReference type="PANTHER" id="PTHR33602:SF1">
    <property type="entry name" value="REGULATORY PROTEIN RECX FAMILY PROTEIN"/>
    <property type="match status" value="1"/>
</dbReference>
<evidence type="ECO:0000256" key="2">
    <source>
        <dbReference type="ARBA" id="ARBA00009695"/>
    </source>
</evidence>
<feature type="domain" description="RecX second three-helical" evidence="6">
    <location>
        <begin position="56"/>
        <end position="96"/>
    </location>
</feature>
<dbReference type="InterPro" id="IPR053925">
    <property type="entry name" value="RecX_HTH_3rd"/>
</dbReference>
<evidence type="ECO:0000256" key="1">
    <source>
        <dbReference type="ARBA" id="ARBA00004496"/>
    </source>
</evidence>
<keyword evidence="4 5" id="KW-0963">Cytoplasm</keyword>
<dbReference type="HAMAP" id="MF_01114">
    <property type="entry name" value="RecX"/>
    <property type="match status" value="1"/>
</dbReference>
<dbReference type="KEGG" id="eaz:JHT90_03595"/>
<proteinExistence type="inferred from homology"/>
<organism evidence="9 10">
    <name type="scientific">Entomomonas asaccharolytica</name>
    <dbReference type="NCBI Taxonomy" id="2785331"/>
    <lineage>
        <taxon>Bacteria</taxon>
        <taxon>Pseudomonadati</taxon>
        <taxon>Pseudomonadota</taxon>
        <taxon>Gammaproteobacteria</taxon>
        <taxon>Pseudomonadales</taxon>
        <taxon>Pseudomonadaceae</taxon>
        <taxon>Entomomonas</taxon>
    </lineage>
</organism>
<name>A0A974NGQ1_9GAMM</name>
<dbReference type="InterPro" id="IPR053926">
    <property type="entry name" value="RecX_HTH_1st"/>
</dbReference>
<accession>A0A974NGQ1</accession>
<dbReference type="InterPro" id="IPR003783">
    <property type="entry name" value="Regulatory_RecX"/>
</dbReference>
<dbReference type="NCBIfam" id="NF001054">
    <property type="entry name" value="PRK00117.2-1"/>
    <property type="match status" value="1"/>
</dbReference>
<dbReference type="Proteomes" id="UP000595278">
    <property type="component" value="Chromosome"/>
</dbReference>
<dbReference type="Pfam" id="PF21981">
    <property type="entry name" value="RecX_HTH3"/>
    <property type="match status" value="1"/>
</dbReference>
<feature type="domain" description="RecX first three-helical" evidence="8">
    <location>
        <begin position="13"/>
        <end position="49"/>
    </location>
</feature>
<dbReference type="InterPro" id="IPR053924">
    <property type="entry name" value="RecX_HTH_2nd"/>
</dbReference>
<evidence type="ECO:0000259" key="6">
    <source>
        <dbReference type="Pfam" id="PF02631"/>
    </source>
</evidence>
<feature type="domain" description="RecX third three-helical" evidence="7">
    <location>
        <begin position="104"/>
        <end position="145"/>
    </location>
</feature>
<gene>
    <name evidence="5 9" type="primary">recX</name>
    <name evidence="9" type="ORF">JHT90_03595</name>
</gene>
<dbReference type="AlphaFoldDB" id="A0A974NGQ1"/>
<comment type="similarity">
    <text evidence="2 5">Belongs to the RecX family.</text>
</comment>
<dbReference type="EMBL" id="CP067393">
    <property type="protein sequence ID" value="QQP86338.1"/>
    <property type="molecule type" value="Genomic_DNA"/>
</dbReference>
<evidence type="ECO:0000313" key="9">
    <source>
        <dbReference type="EMBL" id="QQP86338.1"/>
    </source>
</evidence>
<evidence type="ECO:0000256" key="4">
    <source>
        <dbReference type="ARBA" id="ARBA00022490"/>
    </source>
</evidence>
<reference evidence="9 10" key="1">
    <citation type="submission" date="2021-01" db="EMBL/GenBank/DDBJ databases">
        <title>Entomomonas sp. F2A isolated from a house cricket (Acheta domesticus).</title>
        <authorList>
            <person name="Spergser J."/>
            <person name="Busse H.-J."/>
        </authorList>
    </citation>
    <scope>NUCLEOTIDE SEQUENCE [LARGE SCALE GENOMIC DNA]</scope>
    <source>
        <strain evidence="9 10">F2A</strain>
    </source>
</reference>
<evidence type="ECO:0000259" key="7">
    <source>
        <dbReference type="Pfam" id="PF21981"/>
    </source>
</evidence>
<comment type="function">
    <text evidence="5">Modulates RecA activity.</text>
</comment>
<dbReference type="GO" id="GO:0006282">
    <property type="term" value="P:regulation of DNA repair"/>
    <property type="evidence" value="ECO:0007669"/>
    <property type="project" value="UniProtKB-UniRule"/>
</dbReference>
<dbReference type="RefSeq" id="WP_201094208.1">
    <property type="nucleotide sequence ID" value="NZ_CP067393.1"/>
</dbReference>
<keyword evidence="10" id="KW-1185">Reference proteome</keyword>